<evidence type="ECO:0000256" key="1">
    <source>
        <dbReference type="SAM" id="Phobius"/>
    </source>
</evidence>
<dbReference type="AlphaFoldDB" id="A0A6C0DWS4"/>
<dbReference type="EMBL" id="MN739691">
    <property type="protein sequence ID" value="QHT21406.1"/>
    <property type="molecule type" value="Genomic_DNA"/>
</dbReference>
<reference evidence="2" key="1">
    <citation type="journal article" date="2020" name="Nature">
        <title>Giant virus diversity and host interactions through global metagenomics.</title>
        <authorList>
            <person name="Schulz F."/>
            <person name="Roux S."/>
            <person name="Paez-Espino D."/>
            <person name="Jungbluth S."/>
            <person name="Walsh D.A."/>
            <person name="Denef V.J."/>
            <person name="McMahon K.D."/>
            <person name="Konstantinidis K.T."/>
            <person name="Eloe-Fadrosh E.A."/>
            <person name="Kyrpides N.C."/>
            <person name="Woyke T."/>
        </authorList>
    </citation>
    <scope>NUCLEOTIDE SEQUENCE</scope>
    <source>
        <strain evidence="2">GVMAG-M-3300023174-92</strain>
    </source>
</reference>
<feature type="transmembrane region" description="Helical" evidence="1">
    <location>
        <begin position="6"/>
        <end position="26"/>
    </location>
</feature>
<sequence length="149" mass="16475">MDYYTVVTIIAVVLLVLLLTIIGIMMTSNKNNTSFPDYKSNCPDFWSESSPGVCTPPDTDINMPSDDKYLGANPLVRPNNTSAVAYTGRWIPPYPGATTPHANPTPTVANGKIASLRITDEVWLNECEKHKWAKRNGIMWDGVVNSNRC</sequence>
<name>A0A6C0DWS4_9ZZZZ</name>
<keyword evidence="1" id="KW-1133">Transmembrane helix</keyword>
<keyword evidence="1" id="KW-0812">Transmembrane</keyword>
<protein>
    <submittedName>
        <fullName evidence="2">Uncharacterized protein</fullName>
    </submittedName>
</protein>
<proteinExistence type="predicted"/>
<keyword evidence="1" id="KW-0472">Membrane</keyword>
<accession>A0A6C0DWS4</accession>
<evidence type="ECO:0000313" key="2">
    <source>
        <dbReference type="EMBL" id="QHT21406.1"/>
    </source>
</evidence>
<organism evidence="2">
    <name type="scientific">viral metagenome</name>
    <dbReference type="NCBI Taxonomy" id="1070528"/>
    <lineage>
        <taxon>unclassified sequences</taxon>
        <taxon>metagenomes</taxon>
        <taxon>organismal metagenomes</taxon>
    </lineage>
</organism>